<keyword evidence="4" id="KW-0472">Membrane</keyword>
<gene>
    <name evidence="5" type="ORF">PICST_33937</name>
</gene>
<dbReference type="InParanoid" id="A3M0K3"/>
<dbReference type="PANTHER" id="PTHR28023:SF1">
    <property type="entry name" value="UPF0357 PROTEIN YCL012C"/>
    <property type="match status" value="1"/>
</dbReference>
<dbReference type="OMA" id="FRSHWLP"/>
<dbReference type="AlphaFoldDB" id="A3M0K3"/>
<keyword evidence="6" id="KW-1185">Reference proteome</keyword>
<sequence length="164" mass="18238">MSFNSRSDTDYDSNTGRADSGTNYEPNSGWGADGKTQIKSHYVAILLVIAAGLLLFHFRHKLAEAHDRWRTRRRAASGFYERLGTFQDNIAAGFSSANFDLEANVAGGDTRKGLSEEALAEIQRIMDSKRKTFDEARLEYTQSELGRNGVDKDGVPLDPKLVTF</sequence>
<evidence type="ECO:0000313" key="5">
    <source>
        <dbReference type="EMBL" id="ABN68544.2"/>
    </source>
</evidence>
<feature type="region of interest" description="Disordered" evidence="3">
    <location>
        <begin position="1"/>
        <end position="31"/>
    </location>
</feature>
<dbReference type="HOGENOM" id="CLU_128832_0_0_1"/>
<evidence type="ECO:0000256" key="1">
    <source>
        <dbReference type="ARBA" id="ARBA00008325"/>
    </source>
</evidence>
<protein>
    <submittedName>
        <fullName evidence="5">Uncharacterized protein</fullName>
    </submittedName>
</protein>
<dbReference type="KEGG" id="pic:PICST_33937"/>
<feature type="compositionally biased region" description="Polar residues" evidence="3">
    <location>
        <begin position="1"/>
        <end position="26"/>
    </location>
</feature>
<proteinExistence type="inferred from homology"/>
<organism evidence="5 6">
    <name type="scientific">Scheffersomyces stipitis (strain ATCC 58785 / CBS 6054 / NBRC 10063 / NRRL Y-11545)</name>
    <name type="common">Yeast</name>
    <name type="synonym">Pichia stipitis</name>
    <dbReference type="NCBI Taxonomy" id="322104"/>
    <lineage>
        <taxon>Eukaryota</taxon>
        <taxon>Fungi</taxon>
        <taxon>Dikarya</taxon>
        <taxon>Ascomycota</taxon>
        <taxon>Saccharomycotina</taxon>
        <taxon>Pichiomycetes</taxon>
        <taxon>Debaryomycetaceae</taxon>
        <taxon>Scheffersomyces</taxon>
    </lineage>
</organism>
<keyword evidence="4" id="KW-1133">Transmembrane helix</keyword>
<evidence type="ECO:0000256" key="2">
    <source>
        <dbReference type="ARBA" id="ARBA00022729"/>
    </source>
</evidence>
<keyword evidence="4" id="KW-0812">Transmembrane</keyword>
<reference evidence="5 6" key="1">
    <citation type="journal article" date="2007" name="Nat. Biotechnol.">
        <title>Genome sequence of the lignocellulose-bioconverting and xylose-fermenting yeast Pichia stipitis.</title>
        <authorList>
            <person name="Jeffries T.W."/>
            <person name="Grigoriev I.V."/>
            <person name="Grimwood J."/>
            <person name="Laplaza J.M."/>
            <person name="Aerts A."/>
            <person name="Salamov A."/>
            <person name="Schmutz J."/>
            <person name="Lindquist E."/>
            <person name="Dehal P."/>
            <person name="Shapiro H."/>
            <person name="Jin Y.S."/>
            <person name="Passoth V."/>
            <person name="Richardson P.M."/>
        </authorList>
    </citation>
    <scope>NUCLEOTIDE SEQUENCE [LARGE SCALE GENOMIC DNA]</scope>
    <source>
        <strain evidence="6">ATCC 58785 / CBS 6054 / NBRC 10063 / NRRL Y-11545</strain>
    </source>
</reference>
<dbReference type="Pfam" id="PF09435">
    <property type="entry name" value="DUF2015"/>
    <property type="match status" value="1"/>
</dbReference>
<comment type="similarity">
    <text evidence="1">Belongs to the UPF0357 family.</text>
</comment>
<dbReference type="RefSeq" id="XP_001386573.2">
    <property type="nucleotide sequence ID" value="XM_001386536.1"/>
</dbReference>
<dbReference type="Proteomes" id="UP000002258">
    <property type="component" value="Chromosome 8"/>
</dbReference>
<dbReference type="PANTHER" id="PTHR28023">
    <property type="entry name" value="UPF0357 PROTEIN YCL012C"/>
    <property type="match status" value="1"/>
</dbReference>
<name>A3M0K3_PICST</name>
<accession>A3M0K3</accession>
<dbReference type="eggNOG" id="ENOG502S73R">
    <property type="taxonomic scope" value="Eukaryota"/>
</dbReference>
<evidence type="ECO:0000313" key="6">
    <source>
        <dbReference type="Proteomes" id="UP000002258"/>
    </source>
</evidence>
<dbReference type="FunCoup" id="A3M0K3">
    <property type="interactions" value="4"/>
</dbReference>
<keyword evidence="2" id="KW-0732">Signal</keyword>
<feature type="transmembrane region" description="Helical" evidence="4">
    <location>
        <begin position="40"/>
        <end position="58"/>
    </location>
</feature>
<evidence type="ECO:0000256" key="3">
    <source>
        <dbReference type="SAM" id="MobiDB-lite"/>
    </source>
</evidence>
<dbReference type="EMBL" id="CP000502">
    <property type="protein sequence ID" value="ABN68544.2"/>
    <property type="molecule type" value="Genomic_DNA"/>
</dbReference>
<evidence type="ECO:0000256" key="4">
    <source>
        <dbReference type="SAM" id="Phobius"/>
    </source>
</evidence>
<dbReference type="OrthoDB" id="447314at2759"/>
<dbReference type="GeneID" id="4841121"/>
<dbReference type="InterPro" id="IPR018559">
    <property type="entry name" value="DUF2015"/>
</dbReference>